<feature type="transmembrane region" description="Helical" evidence="3">
    <location>
        <begin position="37"/>
        <end position="66"/>
    </location>
</feature>
<feature type="transmembrane region" description="Helical" evidence="3">
    <location>
        <begin position="148"/>
        <end position="168"/>
    </location>
</feature>
<accession>A0A9W6GSI8</accession>
<protein>
    <submittedName>
        <fullName evidence="4">Flagellar biosynthesis protein FlhB</fullName>
    </submittedName>
</protein>
<feature type="compositionally biased region" description="Basic and acidic residues" evidence="2">
    <location>
        <begin position="7"/>
        <end position="21"/>
    </location>
</feature>
<evidence type="ECO:0000256" key="2">
    <source>
        <dbReference type="SAM" id="MobiDB-lite"/>
    </source>
</evidence>
<keyword evidence="5" id="KW-1185">Reference proteome</keyword>
<dbReference type="SUPFAM" id="SSF160544">
    <property type="entry name" value="EscU C-terminal domain-like"/>
    <property type="match status" value="1"/>
</dbReference>
<keyword evidence="4" id="KW-0966">Cell projection</keyword>
<dbReference type="EMBL" id="BSEC01000001">
    <property type="protein sequence ID" value="GLI92110.1"/>
    <property type="molecule type" value="Genomic_DNA"/>
</dbReference>
<comment type="similarity">
    <text evidence="1">Belongs to the type III secretion exporter family.</text>
</comment>
<keyword evidence="3" id="KW-0472">Membrane</keyword>
<evidence type="ECO:0000256" key="1">
    <source>
        <dbReference type="ARBA" id="ARBA00010690"/>
    </source>
</evidence>
<evidence type="ECO:0000313" key="4">
    <source>
        <dbReference type="EMBL" id="GLI92110.1"/>
    </source>
</evidence>
<organism evidence="4 5">
    <name type="scientific">Methylocystis echinoides</name>
    <dbReference type="NCBI Taxonomy" id="29468"/>
    <lineage>
        <taxon>Bacteria</taxon>
        <taxon>Pseudomonadati</taxon>
        <taxon>Pseudomonadota</taxon>
        <taxon>Alphaproteobacteria</taxon>
        <taxon>Hyphomicrobiales</taxon>
        <taxon>Methylocystaceae</taxon>
        <taxon>Methylocystis</taxon>
    </lineage>
</organism>
<dbReference type="PRINTS" id="PR00950">
    <property type="entry name" value="TYPE3IMSPROT"/>
</dbReference>
<comment type="caution">
    <text evidence="4">The sequence shown here is derived from an EMBL/GenBank/DDBJ whole genome shotgun (WGS) entry which is preliminary data.</text>
</comment>
<dbReference type="Gene3D" id="6.10.250.2080">
    <property type="match status" value="1"/>
</dbReference>
<proteinExistence type="inferred from homology"/>
<name>A0A9W6GSI8_9HYPH</name>
<feature type="region of interest" description="Disordered" evidence="2">
    <location>
        <begin position="1"/>
        <end position="27"/>
    </location>
</feature>
<reference evidence="4" key="1">
    <citation type="journal article" date="2023" name="Int. J. Syst. Evol. Microbiol.">
        <title>Methylocystis iwaonis sp. nov., a type II methane-oxidizing bacterium from surface soil of a rice paddy field in Japan, and emended description of the genus Methylocystis (ex Whittenbury et al. 1970) Bowman et al. 1993.</title>
        <authorList>
            <person name="Kaise H."/>
            <person name="Sawadogo J.B."/>
            <person name="Alam M.S."/>
            <person name="Ueno C."/>
            <person name="Dianou D."/>
            <person name="Shinjo R."/>
            <person name="Asakawa S."/>
        </authorList>
    </citation>
    <scope>NUCLEOTIDE SEQUENCE</scope>
    <source>
        <strain evidence="4">LMG27198</strain>
    </source>
</reference>
<dbReference type="Gene3D" id="3.40.1690.10">
    <property type="entry name" value="secretion proteins EscU"/>
    <property type="match status" value="1"/>
</dbReference>
<dbReference type="InterPro" id="IPR029025">
    <property type="entry name" value="T3SS_substrate_exporter_C"/>
</dbReference>
<dbReference type="RefSeq" id="WP_281801125.1">
    <property type="nucleotide sequence ID" value="NZ_BSEC01000001.1"/>
</dbReference>
<gene>
    <name evidence="4" type="primary">flhB</name>
    <name evidence="4" type="ORF">LMG27198_11020</name>
</gene>
<dbReference type="GO" id="GO:0009306">
    <property type="term" value="P:protein secretion"/>
    <property type="evidence" value="ECO:0007669"/>
    <property type="project" value="InterPro"/>
</dbReference>
<evidence type="ECO:0000313" key="5">
    <source>
        <dbReference type="Proteomes" id="UP001144323"/>
    </source>
</evidence>
<keyword evidence="4" id="KW-0969">Cilium</keyword>
<dbReference type="AlphaFoldDB" id="A0A9W6GSI8"/>
<sequence length="359" mass="39045">MSDSEDADSKTEEASDKKIQDTLEQGKTPVSRDVSSAFGILALLGGLAFLIKPAGAGLAASLALLFGNSGSLRLHTDADAARYIEAVGGEIARALTPFLVLVVVAGLLGSFVQGMPRVVMDRIMPDLSRISPGAGVGRVLSLASVLELLKSAAKILIVGGAMAIVGSGDRHAYVDAIKMDPSHLPSTLVGLIFDLTSVVAIAMTVLSLADVFWTRFKWRRDLRMSRQELKEEFKQSEGDPFVKARMRSLAQDRARRRMIASVPKASFVIANPTHYAIALRYAREEGGAPMVVAKGKDLIALKIREAAERHGVPVIERKELARAMYEFVEVDKMIPQEFYRPVAELIHYLDGLSARRRGY</sequence>
<feature type="transmembrane region" description="Helical" evidence="3">
    <location>
        <begin position="91"/>
        <end position="112"/>
    </location>
</feature>
<dbReference type="PANTHER" id="PTHR30531:SF12">
    <property type="entry name" value="FLAGELLAR BIOSYNTHETIC PROTEIN FLHB"/>
    <property type="match status" value="1"/>
</dbReference>
<dbReference type="Proteomes" id="UP001144323">
    <property type="component" value="Unassembled WGS sequence"/>
</dbReference>
<keyword evidence="3" id="KW-1133">Transmembrane helix</keyword>
<dbReference type="GO" id="GO:0005886">
    <property type="term" value="C:plasma membrane"/>
    <property type="evidence" value="ECO:0007669"/>
    <property type="project" value="TreeGrafter"/>
</dbReference>
<feature type="transmembrane region" description="Helical" evidence="3">
    <location>
        <begin position="188"/>
        <end position="213"/>
    </location>
</feature>
<dbReference type="Pfam" id="PF01312">
    <property type="entry name" value="Bac_export_2"/>
    <property type="match status" value="1"/>
</dbReference>
<keyword evidence="3" id="KW-0812">Transmembrane</keyword>
<keyword evidence="4" id="KW-0282">Flagellum</keyword>
<evidence type="ECO:0000256" key="3">
    <source>
        <dbReference type="SAM" id="Phobius"/>
    </source>
</evidence>
<dbReference type="PANTHER" id="PTHR30531">
    <property type="entry name" value="FLAGELLAR BIOSYNTHETIC PROTEIN FLHB"/>
    <property type="match status" value="1"/>
</dbReference>
<dbReference type="InterPro" id="IPR006135">
    <property type="entry name" value="T3SS_substrate_exporter"/>
</dbReference>